<feature type="domain" description="C2H2-type" evidence="8">
    <location>
        <begin position="32"/>
        <end position="59"/>
    </location>
</feature>
<evidence type="ECO:0000256" key="7">
    <source>
        <dbReference type="PROSITE-ProRule" id="PRU00042"/>
    </source>
</evidence>
<dbReference type="OrthoDB" id="10004641at2759"/>
<dbReference type="GO" id="GO:0000978">
    <property type="term" value="F:RNA polymerase II cis-regulatory region sequence-specific DNA binding"/>
    <property type="evidence" value="ECO:0007669"/>
    <property type="project" value="TreeGrafter"/>
</dbReference>
<dbReference type="GO" id="GO:0008270">
    <property type="term" value="F:zinc ion binding"/>
    <property type="evidence" value="ECO:0007669"/>
    <property type="project" value="UniProtKB-KW"/>
</dbReference>
<comment type="caution">
    <text evidence="9">The sequence shown here is derived from an EMBL/GenBank/DDBJ whole genome shotgun (WGS) entry which is preliminary data.</text>
</comment>
<protein>
    <submittedName>
        <fullName evidence="9">Z585A protein</fullName>
    </submittedName>
</protein>
<keyword evidence="5" id="KW-0862">Zinc</keyword>
<dbReference type="EMBL" id="WAAF01013187">
    <property type="protein sequence ID" value="NXX46385.1"/>
    <property type="molecule type" value="Genomic_DNA"/>
</dbReference>
<keyword evidence="2" id="KW-0479">Metal-binding</keyword>
<evidence type="ECO:0000256" key="6">
    <source>
        <dbReference type="ARBA" id="ARBA00023242"/>
    </source>
</evidence>
<organism evidence="9 10">
    <name type="scientific">Tricholaema leucomelas</name>
    <name type="common">pied barbet</name>
    <dbReference type="NCBI Taxonomy" id="240729"/>
    <lineage>
        <taxon>Eukaryota</taxon>
        <taxon>Metazoa</taxon>
        <taxon>Chordata</taxon>
        <taxon>Craniata</taxon>
        <taxon>Vertebrata</taxon>
        <taxon>Euteleostomi</taxon>
        <taxon>Archelosauria</taxon>
        <taxon>Archosauria</taxon>
        <taxon>Dinosauria</taxon>
        <taxon>Saurischia</taxon>
        <taxon>Theropoda</taxon>
        <taxon>Coelurosauria</taxon>
        <taxon>Aves</taxon>
        <taxon>Neognathae</taxon>
        <taxon>Neoaves</taxon>
        <taxon>Telluraves</taxon>
        <taxon>Coraciimorphae</taxon>
        <taxon>Piciformes</taxon>
        <taxon>Lybiidae</taxon>
        <taxon>Tricholaema lacrymosa</taxon>
    </lineage>
</organism>
<keyword evidence="4 7" id="KW-0863">Zinc-finger</keyword>
<dbReference type="AlphaFoldDB" id="A0A852IWB8"/>
<feature type="non-terminal residue" evidence="9">
    <location>
        <position position="61"/>
    </location>
</feature>
<dbReference type="GO" id="GO:0005634">
    <property type="term" value="C:nucleus"/>
    <property type="evidence" value="ECO:0007669"/>
    <property type="project" value="UniProtKB-SubCell"/>
</dbReference>
<evidence type="ECO:0000256" key="3">
    <source>
        <dbReference type="ARBA" id="ARBA00022737"/>
    </source>
</evidence>
<reference evidence="9" key="1">
    <citation type="submission" date="2020-02" db="EMBL/GenBank/DDBJ databases">
        <title>Bird 10,000 Genomes (B10K) Project - Family phase.</title>
        <authorList>
            <person name="Zhang G."/>
        </authorList>
    </citation>
    <scope>NUCLEOTIDE SEQUENCE</scope>
    <source>
        <strain evidence="9">B10K-DU-002-37</strain>
        <tissue evidence="9">Muscle</tissue>
    </source>
</reference>
<name>A0A852IWB8_9PICI</name>
<comment type="subcellular location">
    <subcellularLocation>
        <location evidence="1">Nucleus</location>
    </subcellularLocation>
</comment>
<dbReference type="FunFam" id="3.30.160.60:FF:001498">
    <property type="entry name" value="Zinc finger protein 404"/>
    <property type="match status" value="1"/>
</dbReference>
<feature type="non-terminal residue" evidence="9">
    <location>
        <position position="1"/>
    </location>
</feature>
<dbReference type="InterPro" id="IPR036236">
    <property type="entry name" value="Znf_C2H2_sf"/>
</dbReference>
<dbReference type="FunFam" id="3.30.160.60:FF:000038">
    <property type="entry name" value="Zinc finger protein 624"/>
    <property type="match status" value="1"/>
</dbReference>
<dbReference type="SMART" id="SM00355">
    <property type="entry name" value="ZnF_C2H2"/>
    <property type="match status" value="2"/>
</dbReference>
<evidence type="ECO:0000259" key="8">
    <source>
        <dbReference type="PROSITE" id="PS50157"/>
    </source>
</evidence>
<evidence type="ECO:0000256" key="5">
    <source>
        <dbReference type="ARBA" id="ARBA00022833"/>
    </source>
</evidence>
<keyword evidence="3" id="KW-0677">Repeat</keyword>
<dbReference type="PANTHER" id="PTHR23226:SF397">
    <property type="entry name" value="C2H2-TYPE DOMAIN-CONTAINING PROTEIN"/>
    <property type="match status" value="1"/>
</dbReference>
<sequence>EKPYTCSECGKSFRQKSNLVIHQRIHAGNTTLACIECGKSFTSKITLAFHQCIHTDEKPLV</sequence>
<dbReference type="Pfam" id="PF00096">
    <property type="entry name" value="zf-C2H2"/>
    <property type="match status" value="1"/>
</dbReference>
<dbReference type="InterPro" id="IPR013087">
    <property type="entry name" value="Znf_C2H2_type"/>
</dbReference>
<accession>A0A852IWB8</accession>
<evidence type="ECO:0000256" key="4">
    <source>
        <dbReference type="ARBA" id="ARBA00022771"/>
    </source>
</evidence>
<feature type="domain" description="C2H2-type" evidence="8">
    <location>
        <begin position="4"/>
        <end position="31"/>
    </location>
</feature>
<gene>
    <name evidence="9" type="primary">Znf585a_1</name>
    <name evidence="9" type="ORF">TRILEU_R15799</name>
</gene>
<dbReference type="Gene3D" id="3.30.160.60">
    <property type="entry name" value="Classic Zinc Finger"/>
    <property type="match status" value="2"/>
</dbReference>
<dbReference type="PROSITE" id="PS00028">
    <property type="entry name" value="ZINC_FINGER_C2H2_1"/>
    <property type="match status" value="2"/>
</dbReference>
<dbReference type="GO" id="GO:0000981">
    <property type="term" value="F:DNA-binding transcription factor activity, RNA polymerase II-specific"/>
    <property type="evidence" value="ECO:0007669"/>
    <property type="project" value="TreeGrafter"/>
</dbReference>
<keyword evidence="10" id="KW-1185">Reference proteome</keyword>
<dbReference type="SUPFAM" id="SSF57667">
    <property type="entry name" value="beta-beta-alpha zinc fingers"/>
    <property type="match status" value="1"/>
</dbReference>
<dbReference type="PROSITE" id="PS50157">
    <property type="entry name" value="ZINC_FINGER_C2H2_2"/>
    <property type="match status" value="2"/>
</dbReference>
<dbReference type="Proteomes" id="UP000627253">
    <property type="component" value="Unassembled WGS sequence"/>
</dbReference>
<evidence type="ECO:0000256" key="2">
    <source>
        <dbReference type="ARBA" id="ARBA00022723"/>
    </source>
</evidence>
<evidence type="ECO:0000256" key="1">
    <source>
        <dbReference type="ARBA" id="ARBA00004123"/>
    </source>
</evidence>
<proteinExistence type="predicted"/>
<evidence type="ECO:0000313" key="10">
    <source>
        <dbReference type="Proteomes" id="UP000627253"/>
    </source>
</evidence>
<dbReference type="PANTHER" id="PTHR23226">
    <property type="entry name" value="ZINC FINGER AND SCAN DOMAIN-CONTAINING"/>
    <property type="match status" value="1"/>
</dbReference>
<evidence type="ECO:0000313" key="9">
    <source>
        <dbReference type="EMBL" id="NXX46385.1"/>
    </source>
</evidence>
<keyword evidence="6" id="KW-0539">Nucleus</keyword>